<gene>
    <name evidence="3" type="ORF">BJP25_18340</name>
</gene>
<keyword evidence="4" id="KW-1185">Reference proteome</keyword>
<protein>
    <recommendedName>
        <fullName evidence="2">Histidine kinase/HSP90-like ATPase domain-containing protein</fullName>
    </recommendedName>
</protein>
<dbReference type="STRING" id="1193682.BJP25_18340"/>
<dbReference type="Pfam" id="PF13581">
    <property type="entry name" value="HATPase_c_2"/>
    <property type="match status" value="1"/>
</dbReference>
<dbReference type="AlphaFoldDB" id="A0A1Q9LM55"/>
<accession>A0A1Q9LM55</accession>
<dbReference type="PANTHER" id="PTHR35526:SF3">
    <property type="entry name" value="ANTI-SIGMA-F FACTOR RSBW"/>
    <property type="match status" value="1"/>
</dbReference>
<feature type="domain" description="Histidine kinase/HSP90-like ATPase" evidence="2">
    <location>
        <begin position="11"/>
        <end position="125"/>
    </location>
</feature>
<name>A0A1Q9LM55_9PSEU</name>
<dbReference type="Gene3D" id="3.30.565.10">
    <property type="entry name" value="Histidine kinase-like ATPase, C-terminal domain"/>
    <property type="match status" value="1"/>
</dbReference>
<dbReference type="InterPro" id="IPR003594">
    <property type="entry name" value="HATPase_dom"/>
</dbReference>
<dbReference type="InterPro" id="IPR036890">
    <property type="entry name" value="HATPase_C_sf"/>
</dbReference>
<reference evidence="3 4" key="1">
    <citation type="submission" date="2016-10" db="EMBL/GenBank/DDBJ databases">
        <title>The Draft Genome Sequence of Actinokineospora bangkokensis 44EHWT reveals the biosynthetic pathway of antifungal compounds Thailandins with unusual extender unit butylmalonyl-CoA.</title>
        <authorList>
            <person name="Greule A."/>
            <person name="Intra B."/>
            <person name="Flemming S."/>
            <person name="Rommel M.G."/>
            <person name="Panbangred W."/>
            <person name="Bechthold A."/>
        </authorList>
    </citation>
    <scope>NUCLEOTIDE SEQUENCE [LARGE SCALE GENOMIC DNA]</scope>
    <source>
        <strain evidence="3 4">44EHW</strain>
    </source>
</reference>
<evidence type="ECO:0000313" key="4">
    <source>
        <dbReference type="Proteomes" id="UP000186040"/>
    </source>
</evidence>
<keyword evidence="1" id="KW-0418">Kinase</keyword>
<evidence type="ECO:0000259" key="2">
    <source>
        <dbReference type="Pfam" id="PF13581"/>
    </source>
</evidence>
<dbReference type="InterPro" id="IPR050267">
    <property type="entry name" value="Anti-sigma-factor_SerPK"/>
</dbReference>
<organism evidence="3 4">
    <name type="scientific">Actinokineospora bangkokensis</name>
    <dbReference type="NCBI Taxonomy" id="1193682"/>
    <lineage>
        <taxon>Bacteria</taxon>
        <taxon>Bacillati</taxon>
        <taxon>Actinomycetota</taxon>
        <taxon>Actinomycetes</taxon>
        <taxon>Pseudonocardiales</taxon>
        <taxon>Pseudonocardiaceae</taxon>
        <taxon>Actinokineospora</taxon>
    </lineage>
</organism>
<evidence type="ECO:0000256" key="1">
    <source>
        <dbReference type="ARBA" id="ARBA00022527"/>
    </source>
</evidence>
<sequence>MPGSGSLLLVVPARDEQPGVVRRTLLAWLAAQGVAPALGEDIVLAVDEGMANSIEHGYRDLPPGAVRVSAELLPGSVRVEVRDDGRWHEPGAVAGAHRGRGLGMMRALSSAMSVGTGAGTTVSLAFTLRG</sequence>
<keyword evidence="1" id="KW-0723">Serine/threonine-protein kinase</keyword>
<dbReference type="PANTHER" id="PTHR35526">
    <property type="entry name" value="ANTI-SIGMA-F FACTOR RSBW-RELATED"/>
    <property type="match status" value="1"/>
</dbReference>
<proteinExistence type="predicted"/>
<comment type="caution">
    <text evidence="3">The sequence shown here is derived from an EMBL/GenBank/DDBJ whole genome shotgun (WGS) entry which is preliminary data.</text>
</comment>
<dbReference type="GO" id="GO:0004674">
    <property type="term" value="F:protein serine/threonine kinase activity"/>
    <property type="evidence" value="ECO:0007669"/>
    <property type="project" value="UniProtKB-KW"/>
</dbReference>
<dbReference type="EMBL" id="MKQR01000013">
    <property type="protein sequence ID" value="OLR93089.1"/>
    <property type="molecule type" value="Genomic_DNA"/>
</dbReference>
<dbReference type="Proteomes" id="UP000186040">
    <property type="component" value="Unassembled WGS sequence"/>
</dbReference>
<dbReference type="SUPFAM" id="SSF55874">
    <property type="entry name" value="ATPase domain of HSP90 chaperone/DNA topoisomerase II/histidine kinase"/>
    <property type="match status" value="1"/>
</dbReference>
<dbReference type="CDD" id="cd16936">
    <property type="entry name" value="HATPase_RsbW-like"/>
    <property type="match status" value="1"/>
</dbReference>
<keyword evidence="1" id="KW-0808">Transferase</keyword>
<evidence type="ECO:0000313" key="3">
    <source>
        <dbReference type="EMBL" id="OLR93089.1"/>
    </source>
</evidence>